<proteinExistence type="predicted"/>
<dbReference type="Proteomes" id="UP000585905">
    <property type="component" value="Unassembled WGS sequence"/>
</dbReference>
<accession>A0A839ED91</accession>
<dbReference type="Pfam" id="PF14452">
    <property type="entry name" value="Multi_ubiq"/>
    <property type="match status" value="1"/>
</dbReference>
<evidence type="ECO:0000259" key="2">
    <source>
        <dbReference type="Pfam" id="PF14452"/>
    </source>
</evidence>
<sequence>MSNTISADQADSRAASAGKPQRSYEIAVNGELSEVQNERMTFDQVVAIAYPVPPGPDTVYTVTFRGAKGRHHEGELAAGESVIVKKKGTAFDVTPTGKS</sequence>
<dbReference type="RefSeq" id="WP_182491208.1">
    <property type="nucleotide sequence ID" value="NZ_BAAAOV010000018.1"/>
</dbReference>
<dbReference type="InterPro" id="IPR027802">
    <property type="entry name" value="Multi-ubiquitin_dom"/>
</dbReference>
<gene>
    <name evidence="3" type="ORF">FHX53_002016</name>
</gene>
<feature type="domain" description="Multi-ubiquitin" evidence="2">
    <location>
        <begin position="24"/>
        <end position="96"/>
    </location>
</feature>
<feature type="region of interest" description="Disordered" evidence="1">
    <location>
        <begin position="1"/>
        <end position="22"/>
    </location>
</feature>
<feature type="compositionally biased region" description="Low complexity" evidence="1">
    <location>
        <begin position="1"/>
        <end position="17"/>
    </location>
</feature>
<evidence type="ECO:0000256" key="1">
    <source>
        <dbReference type="SAM" id="MobiDB-lite"/>
    </source>
</evidence>
<evidence type="ECO:0000313" key="3">
    <source>
        <dbReference type="EMBL" id="MBA8848412.1"/>
    </source>
</evidence>
<name>A0A839ED91_9MICO</name>
<comment type="caution">
    <text evidence="3">The sequence shown here is derived from an EMBL/GenBank/DDBJ whole genome shotgun (WGS) entry which is preliminary data.</text>
</comment>
<keyword evidence="4" id="KW-1185">Reference proteome</keyword>
<dbReference type="AlphaFoldDB" id="A0A839ED91"/>
<dbReference type="EMBL" id="JACGWX010000005">
    <property type="protein sequence ID" value="MBA8848412.1"/>
    <property type="molecule type" value="Genomic_DNA"/>
</dbReference>
<reference evidence="3 4" key="1">
    <citation type="submission" date="2020-07" db="EMBL/GenBank/DDBJ databases">
        <title>Sequencing the genomes of 1000 actinobacteria strains.</title>
        <authorList>
            <person name="Klenk H.-P."/>
        </authorList>
    </citation>
    <scope>NUCLEOTIDE SEQUENCE [LARGE SCALE GENOMIC DNA]</scope>
    <source>
        <strain evidence="3 4">DSM 19663</strain>
    </source>
</reference>
<evidence type="ECO:0000313" key="4">
    <source>
        <dbReference type="Proteomes" id="UP000585905"/>
    </source>
</evidence>
<protein>
    <recommendedName>
        <fullName evidence="2">Multi-ubiquitin domain-containing protein</fullName>
    </recommendedName>
</protein>
<organism evidence="3 4">
    <name type="scientific">Microcella alkalica</name>
    <dbReference type="NCBI Taxonomy" id="355930"/>
    <lineage>
        <taxon>Bacteria</taxon>
        <taxon>Bacillati</taxon>
        <taxon>Actinomycetota</taxon>
        <taxon>Actinomycetes</taxon>
        <taxon>Micrococcales</taxon>
        <taxon>Microbacteriaceae</taxon>
        <taxon>Microcella</taxon>
    </lineage>
</organism>